<feature type="compositionally biased region" description="Pro residues" evidence="1">
    <location>
        <begin position="99"/>
        <end position="111"/>
    </location>
</feature>
<reference evidence="2 3" key="1">
    <citation type="submission" date="2016-04" db="EMBL/GenBank/DDBJ databases">
        <title>Chloroflexus islandicus sp. nov., a thermophilic filamentous anoxygenic phototrophic bacterium from geyser Strokkur (Iceland).</title>
        <authorList>
            <person name="Gaisin V.A."/>
            <person name="Kalashnikov A.M."/>
            <person name="Sukhacheva M.V."/>
            <person name="Grouzdev D.S."/>
            <person name="Ivanov T.M."/>
            <person name="Kuznetsov B."/>
            <person name="Gorlenko V.M."/>
        </authorList>
    </citation>
    <scope>NUCLEOTIDE SEQUENCE [LARGE SCALE GENOMIC DNA]</scope>
    <source>
        <strain evidence="3">isl-2</strain>
    </source>
</reference>
<evidence type="ECO:0000313" key="2">
    <source>
        <dbReference type="EMBL" id="OAN45545.1"/>
    </source>
</evidence>
<protein>
    <submittedName>
        <fullName evidence="2">Uncharacterized protein</fullName>
    </submittedName>
</protein>
<feature type="region of interest" description="Disordered" evidence="1">
    <location>
        <begin position="12"/>
        <end position="42"/>
    </location>
</feature>
<dbReference type="Proteomes" id="UP000078287">
    <property type="component" value="Unassembled WGS sequence"/>
</dbReference>
<evidence type="ECO:0000256" key="1">
    <source>
        <dbReference type="SAM" id="MobiDB-lite"/>
    </source>
</evidence>
<dbReference type="EMBL" id="LWQS01000053">
    <property type="protein sequence ID" value="OAN45545.1"/>
    <property type="molecule type" value="Genomic_DNA"/>
</dbReference>
<evidence type="ECO:0000313" key="3">
    <source>
        <dbReference type="Proteomes" id="UP000078287"/>
    </source>
</evidence>
<sequence length="111" mass="12364">MLIRPALKGRARLTKPAARADAPTPLPLPRWGRGDGERSTGRYGIAQRSTVVINQMFCLLFNEQERGADNHLIEQETRCSFAQPSRAELRLRSPLRRLMPPPLAPPPLGEG</sequence>
<feature type="region of interest" description="Disordered" evidence="1">
    <location>
        <begin position="92"/>
        <end position="111"/>
    </location>
</feature>
<name>A0A178MBX3_9CHLR</name>
<keyword evidence="3" id="KW-1185">Reference proteome</keyword>
<dbReference type="AlphaFoldDB" id="A0A178MBX3"/>
<organism evidence="2 3">
    <name type="scientific">Chloroflexus islandicus</name>
    <dbReference type="NCBI Taxonomy" id="1707952"/>
    <lineage>
        <taxon>Bacteria</taxon>
        <taxon>Bacillati</taxon>
        <taxon>Chloroflexota</taxon>
        <taxon>Chloroflexia</taxon>
        <taxon>Chloroflexales</taxon>
        <taxon>Chloroflexineae</taxon>
        <taxon>Chloroflexaceae</taxon>
        <taxon>Chloroflexus</taxon>
    </lineage>
</organism>
<comment type="caution">
    <text evidence="2">The sequence shown here is derived from an EMBL/GenBank/DDBJ whole genome shotgun (WGS) entry which is preliminary data.</text>
</comment>
<gene>
    <name evidence="2" type="ORF">A6A03_14375</name>
</gene>
<proteinExistence type="predicted"/>
<accession>A0A178MBX3</accession>